<reference evidence="1" key="1">
    <citation type="submission" date="2022-04" db="EMBL/GenBank/DDBJ databases">
        <title>Genome of the entomopathogenic fungus Entomophthora muscae.</title>
        <authorList>
            <person name="Elya C."/>
            <person name="Lovett B.R."/>
            <person name="Lee E."/>
            <person name="Macias A.M."/>
            <person name="Hajek A.E."/>
            <person name="De Bivort B.L."/>
            <person name="Kasson M.T."/>
            <person name="De Fine Licht H.H."/>
            <person name="Stajich J.E."/>
        </authorList>
    </citation>
    <scope>NUCLEOTIDE SEQUENCE</scope>
    <source>
        <strain evidence="1">Berkeley</strain>
    </source>
</reference>
<organism evidence="1 2">
    <name type="scientific">Entomophthora muscae</name>
    <dbReference type="NCBI Taxonomy" id="34485"/>
    <lineage>
        <taxon>Eukaryota</taxon>
        <taxon>Fungi</taxon>
        <taxon>Fungi incertae sedis</taxon>
        <taxon>Zoopagomycota</taxon>
        <taxon>Entomophthoromycotina</taxon>
        <taxon>Entomophthoromycetes</taxon>
        <taxon>Entomophthorales</taxon>
        <taxon>Entomophthoraceae</taxon>
        <taxon>Entomophthora</taxon>
    </lineage>
</organism>
<keyword evidence="2" id="KW-1185">Reference proteome</keyword>
<accession>A0ACC2SI56</accession>
<gene>
    <name evidence="1" type="ORF">DSO57_1015237</name>
</gene>
<sequence>MTENTLDAQPECPSSGEACNLPPITAKEITNCSFNVWYPLFKPHSIRSWAITLEPKVLDYLNSDTIIVPSQFSSKGEDQETSQLSDDELDGESRLYNIGATTNSHEDSSDSESEEDDYVYLEQLNEEVRQAVSALGGEVFPKLNWSAPKDAQWIAPTKNLRCRDLSDILLLLKSSDDVAHDLSRAFDLCPSAPEEKPATVLVLKQWCNIDPAMEFRCFVIRGNLVGISQRDTNHYPFLQEEAAWLKPSITEYISDKVIPVFPNLHYAVDICIVHSSRTIKIIDFNPASPITHPLLFEWSELLQAQTTLWRVIRDTGHGQQAQAQRLRSNQAPADLANLGSSDLQDAIQQLSLLS</sequence>
<comment type="caution">
    <text evidence="1">The sequence shown here is derived from an EMBL/GenBank/DDBJ whole genome shotgun (WGS) entry which is preliminary data.</text>
</comment>
<name>A0ACC2SI56_9FUNG</name>
<proteinExistence type="predicted"/>
<dbReference type="EMBL" id="QTSX02005030">
    <property type="protein sequence ID" value="KAJ9061995.1"/>
    <property type="molecule type" value="Genomic_DNA"/>
</dbReference>
<evidence type="ECO:0000313" key="1">
    <source>
        <dbReference type="EMBL" id="KAJ9061995.1"/>
    </source>
</evidence>
<dbReference type="Proteomes" id="UP001165960">
    <property type="component" value="Unassembled WGS sequence"/>
</dbReference>
<protein>
    <submittedName>
        <fullName evidence="1">Uncharacterized protein</fullName>
    </submittedName>
</protein>
<evidence type="ECO:0000313" key="2">
    <source>
        <dbReference type="Proteomes" id="UP001165960"/>
    </source>
</evidence>